<evidence type="ECO:0000313" key="1">
    <source>
        <dbReference type="EMBL" id="PEN06484.1"/>
    </source>
</evidence>
<protein>
    <submittedName>
        <fullName evidence="1">Uncharacterized protein</fullName>
    </submittedName>
</protein>
<proteinExistence type="predicted"/>
<comment type="caution">
    <text evidence="1">The sequence shown here is derived from an EMBL/GenBank/DDBJ whole genome shotgun (WGS) entry which is preliminary data.</text>
</comment>
<name>A0A2H3NKM1_9BACT</name>
<dbReference type="Proteomes" id="UP000221024">
    <property type="component" value="Unassembled WGS sequence"/>
</dbReference>
<sequence>MRQASAESKDLLHVQHNACVLSISWIPDQVRDDLTRKLLPTPAPLVARLCLVTPNQEALPPQALGDAGTLIKSLRAYLDFLLWPTQEYVLYPRLSVSGRSEQPQ</sequence>
<reference evidence="1 2" key="1">
    <citation type="submission" date="2017-10" db="EMBL/GenBank/DDBJ databases">
        <title>Draft genome of Longimonas halophila.</title>
        <authorList>
            <person name="Goh K.M."/>
            <person name="Shamsir M.S."/>
            <person name="Lim S.W."/>
        </authorList>
    </citation>
    <scope>NUCLEOTIDE SEQUENCE [LARGE SCALE GENOMIC DNA]</scope>
    <source>
        <strain evidence="1 2">KCTC 42399</strain>
    </source>
</reference>
<organism evidence="1 2">
    <name type="scientific">Longimonas halophila</name>
    <dbReference type="NCBI Taxonomy" id="1469170"/>
    <lineage>
        <taxon>Bacteria</taxon>
        <taxon>Pseudomonadati</taxon>
        <taxon>Rhodothermota</taxon>
        <taxon>Rhodothermia</taxon>
        <taxon>Rhodothermales</taxon>
        <taxon>Salisaetaceae</taxon>
        <taxon>Longimonas</taxon>
    </lineage>
</organism>
<gene>
    <name evidence="1" type="ORF">CRI93_09385</name>
</gene>
<accession>A0A2H3NKM1</accession>
<dbReference type="EMBL" id="PDEP01000008">
    <property type="protein sequence ID" value="PEN06484.1"/>
    <property type="molecule type" value="Genomic_DNA"/>
</dbReference>
<keyword evidence="2" id="KW-1185">Reference proteome</keyword>
<dbReference type="AlphaFoldDB" id="A0A2H3NKM1"/>
<evidence type="ECO:0000313" key="2">
    <source>
        <dbReference type="Proteomes" id="UP000221024"/>
    </source>
</evidence>